<dbReference type="InterPro" id="IPR036388">
    <property type="entry name" value="WH-like_DNA-bd_sf"/>
</dbReference>
<evidence type="ECO:0000313" key="6">
    <source>
        <dbReference type="Proteomes" id="UP000727962"/>
    </source>
</evidence>
<dbReference type="SUPFAM" id="SSF46785">
    <property type="entry name" value="Winged helix' DNA-binding domain"/>
    <property type="match status" value="1"/>
</dbReference>
<evidence type="ECO:0000256" key="2">
    <source>
        <dbReference type="ARBA" id="ARBA00023125"/>
    </source>
</evidence>
<keyword evidence="3" id="KW-0804">Transcription</keyword>
<dbReference type="Proteomes" id="UP000727962">
    <property type="component" value="Unassembled WGS sequence"/>
</dbReference>
<evidence type="ECO:0000259" key="4">
    <source>
        <dbReference type="PROSITE" id="PS51118"/>
    </source>
</evidence>
<dbReference type="Pfam" id="PF01638">
    <property type="entry name" value="HxlR"/>
    <property type="match status" value="1"/>
</dbReference>
<dbReference type="PANTHER" id="PTHR33204">
    <property type="entry name" value="TRANSCRIPTIONAL REGULATOR, MARR FAMILY"/>
    <property type="match status" value="1"/>
</dbReference>
<proteinExistence type="predicted"/>
<protein>
    <submittedName>
        <fullName evidence="5">Helix-turn-helix transcriptional regulator</fullName>
    </submittedName>
</protein>
<comment type="caution">
    <text evidence="5">The sequence shown here is derived from an EMBL/GenBank/DDBJ whole genome shotgun (WGS) entry which is preliminary data.</text>
</comment>
<accession>A0A931LVV6</accession>
<sequence length="116" mass="12342">MSSDSESVPALARAVALLQEKWALLVVARLMEGPSGFNELSRRVCGICPTMLSQRLSLLEDAGLVSKTIHSTMPPRTSYELTEAGKALKPVLDALETWAAGHLGPKAACPILDGNN</sequence>
<dbReference type="Gene3D" id="1.10.10.10">
    <property type="entry name" value="Winged helix-like DNA-binding domain superfamily/Winged helix DNA-binding domain"/>
    <property type="match status" value="1"/>
</dbReference>
<gene>
    <name evidence="5" type="ORF">HYR64_06045</name>
</gene>
<reference evidence="5" key="1">
    <citation type="submission" date="2020-07" db="EMBL/GenBank/DDBJ databases">
        <title>Huge and variable diversity of episymbiotic CPR bacteria and DPANN archaea in groundwater ecosystems.</title>
        <authorList>
            <person name="He C.Y."/>
            <person name="Keren R."/>
            <person name="Whittaker M."/>
            <person name="Farag I.F."/>
            <person name="Doudna J."/>
            <person name="Cate J.H.D."/>
            <person name="Banfield J.F."/>
        </authorList>
    </citation>
    <scope>NUCLEOTIDE SEQUENCE</scope>
    <source>
        <strain evidence="5">NC_groundwater_17_Pr7_B-0.1um_64_12</strain>
    </source>
</reference>
<dbReference type="PROSITE" id="PS51118">
    <property type="entry name" value="HTH_HXLR"/>
    <property type="match status" value="1"/>
</dbReference>
<dbReference type="InterPro" id="IPR002577">
    <property type="entry name" value="HTH_HxlR"/>
</dbReference>
<dbReference type="PANTHER" id="PTHR33204:SF37">
    <property type="entry name" value="HTH-TYPE TRANSCRIPTIONAL REGULATOR YODB"/>
    <property type="match status" value="1"/>
</dbReference>
<evidence type="ECO:0000256" key="3">
    <source>
        <dbReference type="ARBA" id="ARBA00023163"/>
    </source>
</evidence>
<dbReference type="InterPro" id="IPR011991">
    <property type="entry name" value="ArsR-like_HTH"/>
</dbReference>
<dbReference type="AlphaFoldDB" id="A0A931LVV6"/>
<dbReference type="GO" id="GO:0003677">
    <property type="term" value="F:DNA binding"/>
    <property type="evidence" value="ECO:0007669"/>
    <property type="project" value="UniProtKB-KW"/>
</dbReference>
<keyword evidence="1" id="KW-0805">Transcription regulation</keyword>
<feature type="domain" description="HTH hxlR-type" evidence="4">
    <location>
        <begin position="8"/>
        <end position="107"/>
    </location>
</feature>
<evidence type="ECO:0000313" key="5">
    <source>
        <dbReference type="EMBL" id="MBI1756652.1"/>
    </source>
</evidence>
<organism evidence="5 6">
    <name type="scientific">Fimbriimonas ginsengisoli</name>
    <dbReference type="NCBI Taxonomy" id="1005039"/>
    <lineage>
        <taxon>Bacteria</taxon>
        <taxon>Bacillati</taxon>
        <taxon>Armatimonadota</taxon>
        <taxon>Fimbriimonadia</taxon>
        <taxon>Fimbriimonadales</taxon>
        <taxon>Fimbriimonadaceae</taxon>
        <taxon>Fimbriimonas</taxon>
    </lineage>
</organism>
<name>A0A931LVV6_FIMGI</name>
<dbReference type="EMBL" id="JACOSL010000037">
    <property type="protein sequence ID" value="MBI1756652.1"/>
    <property type="molecule type" value="Genomic_DNA"/>
</dbReference>
<keyword evidence="2" id="KW-0238">DNA-binding</keyword>
<dbReference type="InterPro" id="IPR036390">
    <property type="entry name" value="WH_DNA-bd_sf"/>
</dbReference>
<dbReference type="CDD" id="cd00090">
    <property type="entry name" value="HTH_ARSR"/>
    <property type="match status" value="1"/>
</dbReference>
<evidence type="ECO:0000256" key="1">
    <source>
        <dbReference type="ARBA" id="ARBA00023015"/>
    </source>
</evidence>